<dbReference type="EMBL" id="JACHHB010000014">
    <property type="protein sequence ID" value="MBB5174561.1"/>
    <property type="molecule type" value="Genomic_DNA"/>
</dbReference>
<keyword evidence="4" id="KW-1133">Transmembrane helix</keyword>
<dbReference type="Proteomes" id="UP000551878">
    <property type="component" value="Unassembled WGS sequence"/>
</dbReference>
<dbReference type="PANTHER" id="PTHR43630">
    <property type="entry name" value="POLY-BETA-1,6-N-ACETYL-D-GLUCOSAMINE SYNTHASE"/>
    <property type="match status" value="1"/>
</dbReference>
<dbReference type="CDD" id="cd06439">
    <property type="entry name" value="CESA_like_1"/>
    <property type="match status" value="1"/>
</dbReference>
<feature type="transmembrane region" description="Helical" evidence="4">
    <location>
        <begin position="352"/>
        <end position="372"/>
    </location>
</feature>
<dbReference type="InterPro" id="IPR029044">
    <property type="entry name" value="Nucleotide-diphossugar_trans"/>
</dbReference>
<protein>
    <submittedName>
        <fullName evidence="6">Cellulose synthase/poly-beta-1,6-N-acetylglucosamine synthase-like glycosyltransferase</fullName>
    </submittedName>
</protein>
<evidence type="ECO:0000256" key="3">
    <source>
        <dbReference type="ARBA" id="ARBA00022679"/>
    </source>
</evidence>
<evidence type="ECO:0000256" key="4">
    <source>
        <dbReference type="SAM" id="Phobius"/>
    </source>
</evidence>
<keyword evidence="2" id="KW-0328">Glycosyltransferase</keyword>
<dbReference type="PANTHER" id="PTHR43630:SF1">
    <property type="entry name" value="POLY-BETA-1,6-N-ACETYL-D-GLUCOSAMINE SYNTHASE"/>
    <property type="match status" value="1"/>
</dbReference>
<evidence type="ECO:0000259" key="5">
    <source>
        <dbReference type="Pfam" id="PF00535"/>
    </source>
</evidence>
<feature type="transmembrane region" description="Helical" evidence="4">
    <location>
        <begin position="298"/>
        <end position="316"/>
    </location>
</feature>
<comment type="caution">
    <text evidence="6">The sequence shown here is derived from an EMBL/GenBank/DDBJ whole genome shotgun (WGS) entry which is preliminary data.</text>
</comment>
<feature type="transmembrane region" description="Helical" evidence="4">
    <location>
        <begin position="6"/>
        <end position="29"/>
    </location>
</feature>
<dbReference type="AlphaFoldDB" id="A0A840QTE6"/>
<keyword evidence="7" id="KW-1185">Reference proteome</keyword>
<proteinExistence type="inferred from homology"/>
<keyword evidence="4" id="KW-0812">Transmembrane</keyword>
<sequence length="387" mass="44954">MIIVEIVFWLSLILIFHTMIGYPISLYIIDKFIKKKNVEVDTSMRPKVSIIIPAHNEESVIEKKLQNLINLNYPKDLMEIIISSDNSTDKTNDIVEDFITKNNQNNIRLYKVKKRQGKTNAQNEAVKIANGKILAFSDANSMLEKDAIIHLVSSFVDEKVIYVTGKLTYVNSLDSITSEAENKYWNYDLFMRKVESDVKTITAGNGAIYAIRKSDYVDFDPIRSHDSAMPSHAALIHKKAIFNEKAIAYEKAGETTGDEFKRKVRMSRGGLKALYTDIRKYNPFKYGWYSYFYFGHRACRRALFIFHITLLSTNILLINENILYYFLFLIQISFYLLALMKKMFGLNHKVFYFPYYYVMTLLAQLVGTYNQITGKSKPFWEKAESTR</sequence>
<name>A0A840QTE6_9BACI</name>
<dbReference type="RefSeq" id="WP_184664975.1">
    <property type="nucleotide sequence ID" value="NZ_JACHHB010000014.1"/>
</dbReference>
<evidence type="ECO:0000256" key="1">
    <source>
        <dbReference type="ARBA" id="ARBA00006739"/>
    </source>
</evidence>
<keyword evidence="4" id="KW-0472">Membrane</keyword>
<dbReference type="GO" id="GO:0016757">
    <property type="term" value="F:glycosyltransferase activity"/>
    <property type="evidence" value="ECO:0007669"/>
    <property type="project" value="UniProtKB-KW"/>
</dbReference>
<reference evidence="6 7" key="1">
    <citation type="submission" date="2020-08" db="EMBL/GenBank/DDBJ databases">
        <title>Genomic Encyclopedia of Type Strains, Phase IV (KMG-IV): sequencing the most valuable type-strain genomes for metagenomic binning, comparative biology and taxonomic classification.</title>
        <authorList>
            <person name="Goeker M."/>
        </authorList>
    </citation>
    <scope>NUCLEOTIDE SEQUENCE [LARGE SCALE GENOMIC DNA]</scope>
    <source>
        <strain evidence="6 7">DSM 24696</strain>
    </source>
</reference>
<dbReference type="Pfam" id="PF00535">
    <property type="entry name" value="Glycos_transf_2"/>
    <property type="match status" value="1"/>
</dbReference>
<organism evidence="6 7">
    <name type="scientific">Texcoconibacillus texcoconensis</name>
    <dbReference type="NCBI Taxonomy" id="1095777"/>
    <lineage>
        <taxon>Bacteria</taxon>
        <taxon>Bacillati</taxon>
        <taxon>Bacillota</taxon>
        <taxon>Bacilli</taxon>
        <taxon>Bacillales</taxon>
        <taxon>Bacillaceae</taxon>
        <taxon>Texcoconibacillus</taxon>
    </lineage>
</organism>
<dbReference type="SUPFAM" id="SSF53448">
    <property type="entry name" value="Nucleotide-diphospho-sugar transferases"/>
    <property type="match status" value="1"/>
</dbReference>
<feature type="transmembrane region" description="Helical" evidence="4">
    <location>
        <begin position="322"/>
        <end position="340"/>
    </location>
</feature>
<dbReference type="Gene3D" id="3.90.550.10">
    <property type="entry name" value="Spore Coat Polysaccharide Biosynthesis Protein SpsA, Chain A"/>
    <property type="match status" value="1"/>
</dbReference>
<comment type="similarity">
    <text evidence="1">Belongs to the glycosyltransferase 2 family.</text>
</comment>
<evidence type="ECO:0000313" key="7">
    <source>
        <dbReference type="Proteomes" id="UP000551878"/>
    </source>
</evidence>
<evidence type="ECO:0000313" key="6">
    <source>
        <dbReference type="EMBL" id="MBB5174561.1"/>
    </source>
</evidence>
<feature type="domain" description="Glycosyltransferase 2-like" evidence="5">
    <location>
        <begin position="49"/>
        <end position="193"/>
    </location>
</feature>
<keyword evidence="3 6" id="KW-0808">Transferase</keyword>
<dbReference type="InterPro" id="IPR001173">
    <property type="entry name" value="Glyco_trans_2-like"/>
</dbReference>
<evidence type="ECO:0000256" key="2">
    <source>
        <dbReference type="ARBA" id="ARBA00022676"/>
    </source>
</evidence>
<gene>
    <name evidence="6" type="ORF">HNQ41_002778</name>
</gene>
<accession>A0A840QTE6</accession>